<protein>
    <submittedName>
        <fullName evidence="3">XapX domain-containing protein</fullName>
    </submittedName>
</protein>
<dbReference type="RefSeq" id="WP_184223500.1">
    <property type="nucleotide sequence ID" value="NZ_JACHIP010000022.1"/>
</dbReference>
<dbReference type="InterPro" id="IPR020017">
    <property type="entry name" value="XapX_domain"/>
</dbReference>
<evidence type="ECO:0000256" key="1">
    <source>
        <dbReference type="SAM" id="MobiDB-lite"/>
    </source>
</evidence>
<dbReference type="AlphaFoldDB" id="A0A7W7ZJJ6"/>
<name>A0A7W7ZJJ6_9BACT</name>
<dbReference type="NCBIfam" id="TIGR03510">
    <property type="entry name" value="XapX"/>
    <property type="match status" value="1"/>
</dbReference>
<dbReference type="EMBL" id="JACHIP010000022">
    <property type="protein sequence ID" value="MBB5060913.1"/>
    <property type="molecule type" value="Genomic_DNA"/>
</dbReference>
<dbReference type="PROSITE" id="PS51257">
    <property type="entry name" value="PROKAR_LIPOPROTEIN"/>
    <property type="match status" value="1"/>
</dbReference>
<evidence type="ECO:0000313" key="3">
    <source>
        <dbReference type="EMBL" id="MBB5060913.1"/>
    </source>
</evidence>
<proteinExistence type="predicted"/>
<evidence type="ECO:0000256" key="2">
    <source>
        <dbReference type="SAM" id="Phobius"/>
    </source>
</evidence>
<keyword evidence="2" id="KW-0812">Transmembrane</keyword>
<keyword evidence="4" id="KW-1185">Reference proteome</keyword>
<organism evidence="3 4">
    <name type="scientific">Granulicella aggregans</name>
    <dbReference type="NCBI Taxonomy" id="474949"/>
    <lineage>
        <taxon>Bacteria</taxon>
        <taxon>Pseudomonadati</taxon>
        <taxon>Acidobacteriota</taxon>
        <taxon>Terriglobia</taxon>
        <taxon>Terriglobales</taxon>
        <taxon>Acidobacteriaceae</taxon>
        <taxon>Granulicella</taxon>
    </lineage>
</organism>
<sequence>MKFTIGLLVSFAVGVGCRYFDVPVGSPSAIPGALIVLAMTTGYSWTNQILRARNRVATTAPLCGGPTGRSVKSERKVDQQ</sequence>
<feature type="region of interest" description="Disordered" evidence="1">
    <location>
        <begin position="61"/>
        <end position="80"/>
    </location>
</feature>
<comment type="caution">
    <text evidence="3">The sequence shown here is derived from an EMBL/GenBank/DDBJ whole genome shotgun (WGS) entry which is preliminary data.</text>
</comment>
<keyword evidence="2" id="KW-0472">Membrane</keyword>
<evidence type="ECO:0000313" key="4">
    <source>
        <dbReference type="Proteomes" id="UP000540989"/>
    </source>
</evidence>
<gene>
    <name evidence="3" type="ORF">HDF16_005649</name>
</gene>
<accession>A0A7W7ZJJ6</accession>
<dbReference type="Proteomes" id="UP000540989">
    <property type="component" value="Unassembled WGS sequence"/>
</dbReference>
<feature type="compositionally biased region" description="Basic and acidic residues" evidence="1">
    <location>
        <begin position="71"/>
        <end position="80"/>
    </location>
</feature>
<feature type="transmembrane region" description="Helical" evidence="2">
    <location>
        <begin position="28"/>
        <end position="45"/>
    </location>
</feature>
<keyword evidence="2" id="KW-1133">Transmembrane helix</keyword>
<reference evidence="3 4" key="1">
    <citation type="submission" date="2020-08" db="EMBL/GenBank/DDBJ databases">
        <title>Genomic Encyclopedia of Type Strains, Phase IV (KMG-V): Genome sequencing to study the core and pangenomes of soil and plant-associated prokaryotes.</title>
        <authorList>
            <person name="Whitman W."/>
        </authorList>
    </citation>
    <scope>NUCLEOTIDE SEQUENCE [LARGE SCALE GENOMIC DNA]</scope>
    <source>
        <strain evidence="3 4">M8UP14</strain>
    </source>
</reference>